<keyword evidence="1" id="KW-0175">Coiled coil</keyword>
<gene>
    <name evidence="2" type="ORF">HNP86_001802</name>
</gene>
<comment type="caution">
    <text evidence="2">The sequence shown here is derived from an EMBL/GenBank/DDBJ whole genome shotgun (WGS) entry which is preliminary data.</text>
</comment>
<name>A0A7J9NXA2_METMI</name>
<protein>
    <submittedName>
        <fullName evidence="2">Putative RNase H-like nuclease (RuvC/YqgF family)</fullName>
    </submittedName>
</protein>
<dbReference type="AlphaFoldDB" id="A0A7J9NXA2"/>
<evidence type="ECO:0000313" key="2">
    <source>
        <dbReference type="EMBL" id="MBA2851643.1"/>
    </source>
</evidence>
<evidence type="ECO:0000313" key="3">
    <source>
        <dbReference type="Proteomes" id="UP000564425"/>
    </source>
</evidence>
<evidence type="ECO:0000256" key="1">
    <source>
        <dbReference type="SAM" id="Coils"/>
    </source>
</evidence>
<dbReference type="RefSeq" id="WP_181501469.1">
    <property type="nucleotide sequence ID" value="NZ_JACDUH010000003.1"/>
</dbReference>
<organism evidence="2 3">
    <name type="scientific">Methanococcus maripaludis</name>
    <name type="common">Methanococcus deltae</name>
    <dbReference type="NCBI Taxonomy" id="39152"/>
    <lineage>
        <taxon>Archaea</taxon>
        <taxon>Methanobacteriati</taxon>
        <taxon>Methanobacteriota</taxon>
        <taxon>Methanomada group</taxon>
        <taxon>Methanococci</taxon>
        <taxon>Methanococcales</taxon>
        <taxon>Methanococcaceae</taxon>
        <taxon>Methanococcus</taxon>
    </lineage>
</organism>
<proteinExistence type="predicted"/>
<dbReference type="Proteomes" id="UP000564425">
    <property type="component" value="Unassembled WGS sequence"/>
</dbReference>
<dbReference type="EMBL" id="JACDUH010000003">
    <property type="protein sequence ID" value="MBA2851643.1"/>
    <property type="molecule type" value="Genomic_DNA"/>
</dbReference>
<sequence length="169" mass="18744">MGGIIKIPETSLETCDLEGNIIGPFGKYDAKEVGKAVLLVKELENVGNSSLVEKLQSENKALREECVKHEAHIQALGDQLKVAEACIENHATEKTYIVAELSTSRKEYEDCKEELHKTKLELEAIGPQGEVYVTLTAEDLSKFLVSKQLEFDDPTVYGPTKVILRNGIR</sequence>
<accession>A0A7J9NXA2</accession>
<reference evidence="2 3" key="1">
    <citation type="submission" date="2020-07" db="EMBL/GenBank/DDBJ databases">
        <title>Genomic Encyclopedia of Type Strains, Phase IV (KMG-V): Genome sequencing to study the core and pangenomes of soil and plant-associated prokaryotes.</title>
        <authorList>
            <person name="Whitman W."/>
        </authorList>
    </citation>
    <scope>NUCLEOTIDE SEQUENCE [LARGE SCALE GENOMIC DNA]</scope>
    <source>
        <strain evidence="2 3">A1</strain>
    </source>
</reference>
<feature type="coiled-coil region" evidence="1">
    <location>
        <begin position="52"/>
        <end position="121"/>
    </location>
</feature>